<name>A0A328DQ08_9ASTE</name>
<keyword evidence="2" id="KW-1185">Reference proteome</keyword>
<comment type="caution">
    <text evidence="1">The sequence shown here is derived from an EMBL/GenBank/DDBJ whole genome shotgun (WGS) entry which is preliminary data.</text>
</comment>
<protein>
    <submittedName>
        <fullName evidence="1">Uncharacterized protein</fullName>
    </submittedName>
</protein>
<sequence length="107" mass="11976">MPKPEQSILVAPIFFVAIEIPRHRAVSFDPHRVPRWRIHPPQTPCEANITTPISPTSNLQVDDIDCRSSSFTLDMAARMTNSCSFSLQGLAPGRQSHKSQLTLLQCH</sequence>
<gene>
    <name evidence="1" type="ORF">DM860_012372</name>
</gene>
<accession>A0A328DQ08</accession>
<reference evidence="1 2" key="1">
    <citation type="submission" date="2018-06" db="EMBL/GenBank/DDBJ databases">
        <title>The Genome of Cuscuta australis (Dodder) Provides Insight into the Evolution of Plant Parasitism.</title>
        <authorList>
            <person name="Liu H."/>
        </authorList>
    </citation>
    <scope>NUCLEOTIDE SEQUENCE [LARGE SCALE GENOMIC DNA]</scope>
    <source>
        <strain evidence="2">cv. Yunnan</strain>
        <tissue evidence="1">Vines</tissue>
    </source>
</reference>
<evidence type="ECO:0000313" key="1">
    <source>
        <dbReference type="EMBL" id="RAL47747.1"/>
    </source>
</evidence>
<dbReference type="Proteomes" id="UP000249390">
    <property type="component" value="Unassembled WGS sequence"/>
</dbReference>
<evidence type="ECO:0000313" key="2">
    <source>
        <dbReference type="Proteomes" id="UP000249390"/>
    </source>
</evidence>
<organism evidence="1 2">
    <name type="scientific">Cuscuta australis</name>
    <dbReference type="NCBI Taxonomy" id="267555"/>
    <lineage>
        <taxon>Eukaryota</taxon>
        <taxon>Viridiplantae</taxon>
        <taxon>Streptophyta</taxon>
        <taxon>Embryophyta</taxon>
        <taxon>Tracheophyta</taxon>
        <taxon>Spermatophyta</taxon>
        <taxon>Magnoliopsida</taxon>
        <taxon>eudicotyledons</taxon>
        <taxon>Gunneridae</taxon>
        <taxon>Pentapetalae</taxon>
        <taxon>asterids</taxon>
        <taxon>lamiids</taxon>
        <taxon>Solanales</taxon>
        <taxon>Convolvulaceae</taxon>
        <taxon>Cuscuteae</taxon>
        <taxon>Cuscuta</taxon>
        <taxon>Cuscuta subgen. Grammica</taxon>
        <taxon>Cuscuta sect. Cleistogrammica</taxon>
    </lineage>
</organism>
<dbReference type="AlphaFoldDB" id="A0A328DQ08"/>
<proteinExistence type="predicted"/>
<dbReference type="EMBL" id="NQVE01000111">
    <property type="protein sequence ID" value="RAL47747.1"/>
    <property type="molecule type" value="Genomic_DNA"/>
</dbReference>